<evidence type="ECO:0000313" key="3">
    <source>
        <dbReference type="Proteomes" id="UP000180175"/>
    </source>
</evidence>
<dbReference type="AlphaFoldDB" id="A0A1S2LT14"/>
<organism evidence="1 3">
    <name type="scientific">Anaerobacillus isosaccharinicus</name>
    <dbReference type="NCBI Taxonomy" id="1532552"/>
    <lineage>
        <taxon>Bacteria</taxon>
        <taxon>Bacillati</taxon>
        <taxon>Bacillota</taxon>
        <taxon>Bacilli</taxon>
        <taxon>Bacillales</taxon>
        <taxon>Bacillaceae</taxon>
        <taxon>Anaerobacillus</taxon>
    </lineage>
</organism>
<protein>
    <recommendedName>
        <fullName evidence="4">ParB/Sulfiredoxin domain-containing protein</fullName>
    </recommendedName>
</protein>
<keyword evidence="3" id="KW-1185">Reference proteome</keyword>
<dbReference type="KEGG" id="aia:AWH56_005915"/>
<sequence length="142" mass="16935">MTKKRKIKLNPHFTPYPIQEGDEIYPNGIFHFNISRILIEIENGSLVVEQERIDVKEWFRTHYRGRVNEDHLPTVDISKPVIQAEIRSNMFEVIDGNHRMEKAYREGVPFIDSYKLYGEQLLPFFIDVRGYNAFVEYWNSKL</sequence>
<dbReference type="Proteomes" id="UP000180175">
    <property type="component" value="Chromosome"/>
</dbReference>
<reference evidence="2" key="4">
    <citation type="submission" date="2020-10" db="EMBL/GenBank/DDBJ databases">
        <authorList>
            <person name="Bassil N.M."/>
            <person name="Lloyd J.R."/>
        </authorList>
    </citation>
    <scope>NUCLEOTIDE SEQUENCE</scope>
    <source>
        <strain evidence="2">NB2006</strain>
    </source>
</reference>
<dbReference type="RefSeq" id="WP_071317249.1">
    <property type="nucleotide sequence ID" value="NZ_CP063356.2"/>
</dbReference>
<reference evidence="2 3" key="2">
    <citation type="journal article" date="2017" name="Genome Announc.">
        <title>Draft Genome Sequences of Four Alkaliphilic Bacteria Belonging to the Anaerobacillus Genus.</title>
        <authorList>
            <person name="Bassil N.M."/>
            <person name="Lloyd J.R."/>
        </authorList>
    </citation>
    <scope>NUCLEOTIDE SEQUENCE [LARGE SCALE GENOMIC DNA]</scope>
    <source>
        <strain evidence="2 3">NB2006</strain>
    </source>
</reference>
<dbReference type="EMBL" id="CP063356">
    <property type="protein sequence ID" value="QOY37173.1"/>
    <property type="molecule type" value="Genomic_DNA"/>
</dbReference>
<name>A0A1S2LT14_9BACI</name>
<reference evidence="1 3" key="1">
    <citation type="submission" date="2016-10" db="EMBL/GenBank/DDBJ databases">
        <title>Draft genome sequences of four alkaliphilic bacteria belonging to the Anaerobacillus genus.</title>
        <authorList>
            <person name="Bassil N.M."/>
            <person name="Lloyd J.R."/>
        </authorList>
    </citation>
    <scope>NUCLEOTIDE SEQUENCE [LARGE SCALE GENOMIC DNA]</scope>
    <source>
        <strain evidence="1 3">NB2006</strain>
    </source>
</reference>
<gene>
    <name evidence="2" type="ORF">AWH56_005915</name>
    <name evidence="1" type="ORF">AWH56_11605</name>
</gene>
<dbReference type="EMBL" id="LQXD01000107">
    <property type="protein sequence ID" value="OIJ15350.1"/>
    <property type="molecule type" value="Genomic_DNA"/>
</dbReference>
<evidence type="ECO:0008006" key="4">
    <source>
        <dbReference type="Google" id="ProtNLM"/>
    </source>
</evidence>
<reference evidence="2 3" key="3">
    <citation type="journal article" date="2019" name="Int. J. Syst. Evol. Microbiol.">
        <title>Anaerobacillus isosaccharinicus sp. nov., an alkaliphilic bacterium which degrades isosaccharinic acid.</title>
        <authorList>
            <person name="Bassil N.M."/>
            <person name="Lloyd J.R."/>
        </authorList>
    </citation>
    <scope>NUCLEOTIDE SEQUENCE [LARGE SCALE GENOMIC DNA]</scope>
    <source>
        <strain evidence="2 3">NB2006</strain>
    </source>
</reference>
<evidence type="ECO:0000313" key="2">
    <source>
        <dbReference type="EMBL" id="QOY37173.1"/>
    </source>
</evidence>
<accession>A0A1S2LT14</accession>
<proteinExistence type="predicted"/>
<evidence type="ECO:0000313" key="1">
    <source>
        <dbReference type="EMBL" id="OIJ15350.1"/>
    </source>
</evidence>
<dbReference type="OrthoDB" id="1808292at2"/>